<protein>
    <recommendedName>
        <fullName evidence="1">DNA (cytosine-5-)-methyltransferase</fullName>
        <ecNumber evidence="1">2.1.1.37</ecNumber>
    </recommendedName>
</protein>
<comment type="catalytic activity">
    <reaction evidence="6">
        <text>a 2'-deoxycytidine in DNA + S-adenosyl-L-methionine = a 5-methyl-2'-deoxycytidine in DNA + S-adenosyl-L-homocysteine + H(+)</text>
        <dbReference type="Rhea" id="RHEA:13681"/>
        <dbReference type="Rhea" id="RHEA-COMP:11369"/>
        <dbReference type="Rhea" id="RHEA-COMP:11370"/>
        <dbReference type="ChEBI" id="CHEBI:15378"/>
        <dbReference type="ChEBI" id="CHEBI:57856"/>
        <dbReference type="ChEBI" id="CHEBI:59789"/>
        <dbReference type="ChEBI" id="CHEBI:85452"/>
        <dbReference type="ChEBI" id="CHEBI:85454"/>
        <dbReference type="EC" id="2.1.1.37"/>
    </reaction>
</comment>
<name>A0A1A9RS71_EIKCO</name>
<keyword evidence="5" id="KW-0680">Restriction system</keyword>
<dbReference type="InterPro" id="IPR001525">
    <property type="entry name" value="C5_MeTfrase"/>
</dbReference>
<dbReference type="PANTHER" id="PTHR46098">
    <property type="entry name" value="TRNA (CYTOSINE(38)-C(5))-METHYLTRANSFERASE"/>
    <property type="match status" value="1"/>
</dbReference>
<evidence type="ECO:0000256" key="3">
    <source>
        <dbReference type="ARBA" id="ARBA00022679"/>
    </source>
</evidence>
<dbReference type="PANTHER" id="PTHR46098:SF1">
    <property type="entry name" value="TRNA (CYTOSINE(38)-C(5))-METHYLTRANSFERASE"/>
    <property type="match status" value="1"/>
</dbReference>
<evidence type="ECO:0000256" key="5">
    <source>
        <dbReference type="ARBA" id="ARBA00022747"/>
    </source>
</evidence>
<sequence length="425" mass="45186">MRYGSLCSGIEAASVAWEPLGWQPAWFAEIEPFPAAVLKHHWPHVPNHGDMTLLVGKILSGAVEAPDILVGGTPCQAFSVAGLRGSLDDERGNLTLVLIRILDAIDFIRARNGQPPCILVWENVPGVLNTKDNAFGCFLGGLAGESLPLEPAGKKWTNAGAVLGPTREIAWRVLDAQFFGVPQRRRRVFAVASAGNIAAAEVLFERKSQAGHPAAGSEAGQDPAAFIEGSFGAYKQSTVCGTVRASGGAVQGGSETLLACRMRGFGDYTQDGTAGTVKARDHEDATDLIVVNGRQHPTVSDKAHTLDCHHSGSTNVVCIAGNIIGRQHHSGGNGVGADDSGICHTLTATDRHAVSDGLQVRRLMPVECERLQGFPAGHTQIPWRGKSAADCPDTLRYKAIGNSMAVPVMHWIGARIEDFFNPKEM</sequence>
<evidence type="ECO:0000313" key="8">
    <source>
        <dbReference type="EMBL" id="OAM23188.1"/>
    </source>
</evidence>
<dbReference type="Gene3D" id="3.90.120.10">
    <property type="entry name" value="DNA Methylase, subunit A, domain 2"/>
    <property type="match status" value="1"/>
</dbReference>
<dbReference type="NCBIfam" id="TIGR00675">
    <property type="entry name" value="dcm"/>
    <property type="match status" value="1"/>
</dbReference>
<dbReference type="PROSITE" id="PS00094">
    <property type="entry name" value="C5_MTASE_1"/>
    <property type="match status" value="1"/>
</dbReference>
<dbReference type="Gene3D" id="3.40.50.150">
    <property type="entry name" value="Vaccinia Virus protein VP39"/>
    <property type="match status" value="1"/>
</dbReference>
<dbReference type="SUPFAM" id="SSF53335">
    <property type="entry name" value="S-adenosyl-L-methionine-dependent methyltransferases"/>
    <property type="match status" value="1"/>
</dbReference>
<keyword evidence="3 7" id="KW-0808">Transferase</keyword>
<keyword evidence="4 7" id="KW-0949">S-adenosyl-L-methionine</keyword>
<dbReference type="EMBL" id="LXSG01000008">
    <property type="protein sequence ID" value="OAM23188.1"/>
    <property type="molecule type" value="Genomic_DNA"/>
</dbReference>
<proteinExistence type="inferred from homology"/>
<dbReference type="InterPro" id="IPR029063">
    <property type="entry name" value="SAM-dependent_MTases_sf"/>
</dbReference>
<keyword evidence="2 7" id="KW-0489">Methyltransferase</keyword>
<dbReference type="AlphaFoldDB" id="A0A1A9RS71"/>
<evidence type="ECO:0000256" key="7">
    <source>
        <dbReference type="PROSITE-ProRule" id="PRU01016"/>
    </source>
</evidence>
<dbReference type="Pfam" id="PF00145">
    <property type="entry name" value="DNA_methylase"/>
    <property type="match status" value="2"/>
</dbReference>
<dbReference type="GO" id="GO:0032259">
    <property type="term" value="P:methylation"/>
    <property type="evidence" value="ECO:0007669"/>
    <property type="project" value="UniProtKB-KW"/>
</dbReference>
<organism evidence="8 9">
    <name type="scientific">Eikenella corrodens</name>
    <dbReference type="NCBI Taxonomy" id="539"/>
    <lineage>
        <taxon>Bacteria</taxon>
        <taxon>Pseudomonadati</taxon>
        <taxon>Pseudomonadota</taxon>
        <taxon>Betaproteobacteria</taxon>
        <taxon>Neisseriales</taxon>
        <taxon>Neisseriaceae</taxon>
        <taxon>Eikenella</taxon>
    </lineage>
</organism>
<dbReference type="OrthoDB" id="9813719at2"/>
<evidence type="ECO:0000256" key="6">
    <source>
        <dbReference type="ARBA" id="ARBA00047422"/>
    </source>
</evidence>
<accession>A0A1A9RS71</accession>
<comment type="similarity">
    <text evidence="7">Belongs to the class I-like SAM-binding methyltransferase superfamily. C5-methyltransferase family.</text>
</comment>
<dbReference type="PROSITE" id="PS51679">
    <property type="entry name" value="SAM_MT_C5"/>
    <property type="match status" value="1"/>
</dbReference>
<evidence type="ECO:0000313" key="9">
    <source>
        <dbReference type="Proteomes" id="UP000077589"/>
    </source>
</evidence>
<gene>
    <name evidence="8" type="ORF">A7P90_01030</name>
</gene>
<dbReference type="GO" id="GO:0009307">
    <property type="term" value="P:DNA restriction-modification system"/>
    <property type="evidence" value="ECO:0007669"/>
    <property type="project" value="UniProtKB-KW"/>
</dbReference>
<evidence type="ECO:0000256" key="1">
    <source>
        <dbReference type="ARBA" id="ARBA00011975"/>
    </source>
</evidence>
<comment type="caution">
    <text evidence="8">The sequence shown here is derived from an EMBL/GenBank/DDBJ whole genome shotgun (WGS) entry which is preliminary data.</text>
</comment>
<reference evidence="9" key="1">
    <citation type="submission" date="2016-05" db="EMBL/GenBank/DDBJ databases">
        <title>Draft genome of Corynebacterium afermentans subsp. afermentans LCDC 88199T.</title>
        <authorList>
            <person name="Bernier A.-M."/>
            <person name="Bernard K."/>
        </authorList>
    </citation>
    <scope>NUCLEOTIDE SEQUENCE [LARGE SCALE GENOMIC DNA]</scope>
    <source>
        <strain evidence="9">NML04-0072</strain>
    </source>
</reference>
<evidence type="ECO:0000256" key="2">
    <source>
        <dbReference type="ARBA" id="ARBA00022603"/>
    </source>
</evidence>
<dbReference type="EC" id="2.1.1.37" evidence="1"/>
<evidence type="ECO:0000256" key="4">
    <source>
        <dbReference type="ARBA" id="ARBA00022691"/>
    </source>
</evidence>
<dbReference type="RefSeq" id="WP_064087286.1">
    <property type="nucleotide sequence ID" value="NZ_LXSG01000008.1"/>
</dbReference>
<dbReference type="InterPro" id="IPR018117">
    <property type="entry name" value="C5_DNA_meth_AS"/>
</dbReference>
<dbReference type="Proteomes" id="UP000077589">
    <property type="component" value="Unassembled WGS sequence"/>
</dbReference>
<dbReference type="GO" id="GO:0003886">
    <property type="term" value="F:DNA (cytosine-5-)-methyltransferase activity"/>
    <property type="evidence" value="ECO:0007669"/>
    <property type="project" value="UniProtKB-EC"/>
</dbReference>
<feature type="active site" evidence="7">
    <location>
        <position position="75"/>
    </location>
</feature>
<dbReference type="InterPro" id="IPR050750">
    <property type="entry name" value="C5-MTase"/>
</dbReference>